<comment type="similarity">
    <text evidence="1">Belongs to the bacterial ribosomal protein bTHX family.</text>
</comment>
<dbReference type="OrthoDB" id="965797at2"/>
<dbReference type="Pfam" id="PF17070">
    <property type="entry name" value="Thx"/>
    <property type="match status" value="1"/>
</dbReference>
<dbReference type="NCBIfam" id="TIGR04560">
    <property type="entry name" value="ribo_THX"/>
    <property type="match status" value="1"/>
</dbReference>
<protein>
    <submittedName>
        <fullName evidence="5">RPS31 30S ribosomal protein S31</fullName>
    </submittedName>
</protein>
<feature type="compositionally biased region" description="Basic and acidic residues" evidence="4">
    <location>
        <begin position="28"/>
        <end position="41"/>
    </location>
</feature>
<dbReference type="EMBL" id="FOAF01000009">
    <property type="protein sequence ID" value="SEM27412.1"/>
    <property type="molecule type" value="Genomic_DNA"/>
</dbReference>
<evidence type="ECO:0000256" key="1">
    <source>
        <dbReference type="ARBA" id="ARBA00010834"/>
    </source>
</evidence>
<keyword evidence="3" id="KW-0687">Ribonucleoprotein</keyword>
<evidence type="ECO:0000256" key="4">
    <source>
        <dbReference type="SAM" id="MobiDB-lite"/>
    </source>
</evidence>
<sequence length="47" mass="5262">MGKGDKKTKRGKIIMGSYGKTRPGKKKNKEDTTLKVKEKIAPKSKKD</sequence>
<evidence type="ECO:0000256" key="3">
    <source>
        <dbReference type="ARBA" id="ARBA00023274"/>
    </source>
</evidence>
<dbReference type="InterPro" id="IPR030826">
    <property type="entry name" value="Ribosomal_bTHX/bTHXc/bTHXm"/>
</dbReference>
<dbReference type="GO" id="GO:0005840">
    <property type="term" value="C:ribosome"/>
    <property type="evidence" value="ECO:0007669"/>
    <property type="project" value="UniProtKB-KW"/>
</dbReference>
<evidence type="ECO:0000313" key="6">
    <source>
        <dbReference type="Proteomes" id="UP000199421"/>
    </source>
</evidence>
<dbReference type="Proteomes" id="UP000199421">
    <property type="component" value="Unassembled WGS sequence"/>
</dbReference>
<keyword evidence="2 5" id="KW-0689">Ribosomal protein</keyword>
<gene>
    <name evidence="5" type="ORF">SAMN05661044_04762</name>
</gene>
<proteinExistence type="inferred from homology"/>
<evidence type="ECO:0000313" key="5">
    <source>
        <dbReference type="EMBL" id="SEM27412.1"/>
    </source>
</evidence>
<dbReference type="InterPro" id="IPR031414">
    <property type="entry name" value="Ribosomal_bTHX"/>
</dbReference>
<dbReference type="AlphaFoldDB" id="A0A1H7X0L6"/>
<evidence type="ECO:0000256" key="2">
    <source>
        <dbReference type="ARBA" id="ARBA00022980"/>
    </source>
</evidence>
<reference evidence="6" key="1">
    <citation type="submission" date="2016-10" db="EMBL/GenBank/DDBJ databases">
        <authorList>
            <person name="Varghese N."/>
            <person name="Submissions S."/>
        </authorList>
    </citation>
    <scope>NUCLEOTIDE SEQUENCE [LARGE SCALE GENOMIC DNA]</scope>
    <source>
        <strain evidence="6">DSM 18733</strain>
    </source>
</reference>
<dbReference type="GO" id="GO:1990904">
    <property type="term" value="C:ribonucleoprotein complex"/>
    <property type="evidence" value="ECO:0007669"/>
    <property type="project" value="UniProtKB-KW"/>
</dbReference>
<keyword evidence="6" id="KW-1185">Reference proteome</keyword>
<accession>A0A1H7X0L6</accession>
<feature type="compositionally biased region" description="Basic residues" evidence="4">
    <location>
        <begin position="1"/>
        <end position="12"/>
    </location>
</feature>
<name>A0A1H7X0L6_OLID1</name>
<organism evidence="5 6">
    <name type="scientific">Olivibacter domesticus</name>
    <name type="common">Pseudosphingobacterium domesticum</name>
    <dbReference type="NCBI Taxonomy" id="407022"/>
    <lineage>
        <taxon>Bacteria</taxon>
        <taxon>Pseudomonadati</taxon>
        <taxon>Bacteroidota</taxon>
        <taxon>Sphingobacteriia</taxon>
        <taxon>Sphingobacteriales</taxon>
        <taxon>Sphingobacteriaceae</taxon>
        <taxon>Olivibacter</taxon>
    </lineage>
</organism>
<feature type="region of interest" description="Disordered" evidence="4">
    <location>
        <begin position="1"/>
        <end position="47"/>
    </location>
</feature>
<dbReference type="RefSeq" id="WP_093329937.1">
    <property type="nucleotide sequence ID" value="NZ_FOAF01000009.1"/>
</dbReference>